<dbReference type="EMBL" id="BLXT01007036">
    <property type="protein sequence ID" value="GFO35963.1"/>
    <property type="molecule type" value="Genomic_DNA"/>
</dbReference>
<evidence type="ECO:0000313" key="15">
    <source>
        <dbReference type="EMBL" id="GFO35963.1"/>
    </source>
</evidence>
<dbReference type="Proteomes" id="UP000735302">
    <property type="component" value="Unassembled WGS sequence"/>
</dbReference>
<keyword evidence="12" id="KW-0234">DNA repair</keyword>
<dbReference type="GO" id="GO:0006298">
    <property type="term" value="P:mismatch repair"/>
    <property type="evidence" value="ECO:0007669"/>
    <property type="project" value="TreeGrafter"/>
</dbReference>
<evidence type="ECO:0000256" key="1">
    <source>
        <dbReference type="ARBA" id="ARBA00000843"/>
    </source>
</evidence>
<evidence type="ECO:0000313" key="16">
    <source>
        <dbReference type="Proteomes" id="UP000735302"/>
    </source>
</evidence>
<dbReference type="InterPro" id="IPR003265">
    <property type="entry name" value="HhH-GPD_domain"/>
</dbReference>
<dbReference type="GO" id="GO:0034039">
    <property type="term" value="F:8-oxo-7,8-dihydroguanine DNA N-glycosylase activity"/>
    <property type="evidence" value="ECO:0007669"/>
    <property type="project" value="TreeGrafter"/>
</dbReference>
<dbReference type="Pfam" id="PF00633">
    <property type="entry name" value="HHH"/>
    <property type="match status" value="1"/>
</dbReference>
<keyword evidence="11" id="KW-0411">Iron-sulfur</keyword>
<evidence type="ECO:0000256" key="2">
    <source>
        <dbReference type="ARBA" id="ARBA00001966"/>
    </source>
</evidence>
<dbReference type="InterPro" id="IPR023170">
    <property type="entry name" value="HhH_base_excis_C"/>
</dbReference>
<evidence type="ECO:0000256" key="5">
    <source>
        <dbReference type="ARBA" id="ARBA00022023"/>
    </source>
</evidence>
<dbReference type="GO" id="GO:0032357">
    <property type="term" value="F:oxidized purine DNA binding"/>
    <property type="evidence" value="ECO:0007669"/>
    <property type="project" value="TreeGrafter"/>
</dbReference>
<dbReference type="Pfam" id="PF00730">
    <property type="entry name" value="HhH-GPD"/>
    <property type="match status" value="1"/>
</dbReference>
<sequence>EVNEAWSGLGYYSRGRRLFEGAQKVVSELKGEMPKTAGDLEKKLPGVGRYTAGAIASIAFGEVTGLVDGNVVRVLSRLRAIGANSTLPEVMDAFWKLSHELVDPEKPGDFNQAMMELGATVCTPKLPQCGQCPVRALCRAYARTENDKKTAAKRICTEVKKESNGAPEIIDIECLVPDCKFCLPSDAPWDKEPDSRLTGILFNGSLPDSW</sequence>
<evidence type="ECO:0000256" key="8">
    <source>
        <dbReference type="ARBA" id="ARBA00022763"/>
    </source>
</evidence>
<dbReference type="SUPFAM" id="SSF48150">
    <property type="entry name" value="DNA-glycosylase"/>
    <property type="match status" value="1"/>
</dbReference>
<dbReference type="Gene3D" id="1.10.340.30">
    <property type="entry name" value="Hypothetical protein, domain 2"/>
    <property type="match status" value="1"/>
</dbReference>
<evidence type="ECO:0000256" key="3">
    <source>
        <dbReference type="ARBA" id="ARBA00008343"/>
    </source>
</evidence>
<dbReference type="GO" id="GO:0051539">
    <property type="term" value="F:4 iron, 4 sulfur cluster binding"/>
    <property type="evidence" value="ECO:0007669"/>
    <property type="project" value="UniProtKB-KW"/>
</dbReference>
<dbReference type="GO" id="GO:0006284">
    <property type="term" value="P:base-excision repair"/>
    <property type="evidence" value="ECO:0007669"/>
    <property type="project" value="InterPro"/>
</dbReference>
<evidence type="ECO:0000256" key="6">
    <source>
        <dbReference type="ARBA" id="ARBA00022485"/>
    </source>
</evidence>
<dbReference type="PANTHER" id="PTHR42944">
    <property type="entry name" value="ADENINE DNA GLYCOSYLASE"/>
    <property type="match status" value="1"/>
</dbReference>
<dbReference type="PROSITE" id="PS01155">
    <property type="entry name" value="ENDONUCLEASE_III_2"/>
    <property type="match status" value="1"/>
</dbReference>
<comment type="caution">
    <text evidence="15">The sequence shown here is derived from an EMBL/GenBank/DDBJ whole genome shotgun (WGS) entry which is preliminary data.</text>
</comment>
<dbReference type="GO" id="GO:0000701">
    <property type="term" value="F:purine-specific mismatch base pair DNA N-glycosylase activity"/>
    <property type="evidence" value="ECO:0007669"/>
    <property type="project" value="UniProtKB-EC"/>
</dbReference>
<dbReference type="CDD" id="cd00056">
    <property type="entry name" value="ENDO3c"/>
    <property type="match status" value="1"/>
</dbReference>
<keyword evidence="16" id="KW-1185">Reference proteome</keyword>
<comment type="similarity">
    <text evidence="3">Belongs to the Nth/MutY family.</text>
</comment>
<dbReference type="EC" id="3.2.2.31" evidence="4"/>
<evidence type="ECO:0000256" key="12">
    <source>
        <dbReference type="ARBA" id="ARBA00023204"/>
    </source>
</evidence>
<dbReference type="Gene3D" id="1.10.1670.10">
    <property type="entry name" value="Helix-hairpin-Helix base-excision DNA repair enzymes (C-terminal)"/>
    <property type="match status" value="1"/>
</dbReference>
<evidence type="ECO:0000256" key="9">
    <source>
        <dbReference type="ARBA" id="ARBA00022801"/>
    </source>
</evidence>
<dbReference type="GO" id="GO:0005634">
    <property type="term" value="C:nucleus"/>
    <property type="evidence" value="ECO:0007669"/>
    <property type="project" value="TreeGrafter"/>
</dbReference>
<keyword evidence="13" id="KW-0326">Glycosidase</keyword>
<evidence type="ECO:0000256" key="11">
    <source>
        <dbReference type="ARBA" id="ARBA00023014"/>
    </source>
</evidence>
<dbReference type="GO" id="GO:0046872">
    <property type="term" value="F:metal ion binding"/>
    <property type="evidence" value="ECO:0007669"/>
    <property type="project" value="UniProtKB-KW"/>
</dbReference>
<dbReference type="AlphaFoldDB" id="A0AAV4CVR5"/>
<dbReference type="SMART" id="SM00478">
    <property type="entry name" value="ENDO3c"/>
    <property type="match status" value="1"/>
</dbReference>
<evidence type="ECO:0000256" key="10">
    <source>
        <dbReference type="ARBA" id="ARBA00023004"/>
    </source>
</evidence>
<evidence type="ECO:0000259" key="14">
    <source>
        <dbReference type="SMART" id="SM00478"/>
    </source>
</evidence>
<proteinExistence type="inferred from homology"/>
<dbReference type="InterPro" id="IPR044298">
    <property type="entry name" value="MIG/MutY"/>
</dbReference>
<gene>
    <name evidence="15" type="ORF">PoB_006246800</name>
</gene>
<keyword evidence="6" id="KW-0004">4Fe-4S</keyword>
<dbReference type="PANTHER" id="PTHR42944:SF1">
    <property type="entry name" value="ADENINE DNA GLYCOSYLASE"/>
    <property type="match status" value="1"/>
</dbReference>
<reference evidence="15 16" key="1">
    <citation type="journal article" date="2021" name="Elife">
        <title>Chloroplast acquisition without the gene transfer in kleptoplastic sea slugs, Plakobranchus ocellatus.</title>
        <authorList>
            <person name="Maeda T."/>
            <person name="Takahashi S."/>
            <person name="Yoshida T."/>
            <person name="Shimamura S."/>
            <person name="Takaki Y."/>
            <person name="Nagai Y."/>
            <person name="Toyoda A."/>
            <person name="Suzuki Y."/>
            <person name="Arimoto A."/>
            <person name="Ishii H."/>
            <person name="Satoh N."/>
            <person name="Nishiyama T."/>
            <person name="Hasebe M."/>
            <person name="Maruyama T."/>
            <person name="Minagawa J."/>
            <person name="Obokata J."/>
            <person name="Shigenobu S."/>
        </authorList>
    </citation>
    <scope>NUCLEOTIDE SEQUENCE [LARGE SCALE GENOMIC DNA]</scope>
</reference>
<dbReference type="InterPro" id="IPR000445">
    <property type="entry name" value="HhH_motif"/>
</dbReference>
<evidence type="ECO:0000256" key="7">
    <source>
        <dbReference type="ARBA" id="ARBA00022723"/>
    </source>
</evidence>
<organism evidence="15 16">
    <name type="scientific">Plakobranchus ocellatus</name>
    <dbReference type="NCBI Taxonomy" id="259542"/>
    <lineage>
        <taxon>Eukaryota</taxon>
        <taxon>Metazoa</taxon>
        <taxon>Spiralia</taxon>
        <taxon>Lophotrochozoa</taxon>
        <taxon>Mollusca</taxon>
        <taxon>Gastropoda</taxon>
        <taxon>Heterobranchia</taxon>
        <taxon>Euthyneura</taxon>
        <taxon>Panpulmonata</taxon>
        <taxon>Sacoglossa</taxon>
        <taxon>Placobranchoidea</taxon>
        <taxon>Plakobranchidae</taxon>
        <taxon>Plakobranchus</taxon>
    </lineage>
</organism>
<feature type="domain" description="HhH-GPD" evidence="14">
    <location>
        <begin position="1"/>
        <end position="120"/>
    </location>
</feature>
<keyword evidence="8" id="KW-0227">DNA damage</keyword>
<dbReference type="InterPro" id="IPR004036">
    <property type="entry name" value="Endonuclease-III-like_CS2"/>
</dbReference>
<keyword evidence="9" id="KW-0378">Hydrolase</keyword>
<evidence type="ECO:0000256" key="4">
    <source>
        <dbReference type="ARBA" id="ARBA00012045"/>
    </source>
</evidence>
<keyword evidence="7" id="KW-0479">Metal-binding</keyword>
<evidence type="ECO:0000256" key="13">
    <source>
        <dbReference type="ARBA" id="ARBA00023295"/>
    </source>
</evidence>
<keyword evidence="10" id="KW-0408">Iron</keyword>
<comment type="catalytic activity">
    <reaction evidence="1">
        <text>Hydrolyzes free adenine bases from 7,8-dihydro-8-oxoguanine:adenine mismatched double-stranded DNA, leaving an apurinic site.</text>
        <dbReference type="EC" id="3.2.2.31"/>
    </reaction>
</comment>
<accession>A0AAV4CVR5</accession>
<dbReference type="FunFam" id="1.10.1670.10:FF:000002">
    <property type="entry name" value="Adenine DNA glycosylase"/>
    <property type="match status" value="1"/>
</dbReference>
<dbReference type="InterPro" id="IPR003651">
    <property type="entry name" value="Endonuclease3_FeS-loop_motif"/>
</dbReference>
<dbReference type="GO" id="GO:0035485">
    <property type="term" value="F:adenine/guanine mispair binding"/>
    <property type="evidence" value="ECO:0007669"/>
    <property type="project" value="TreeGrafter"/>
</dbReference>
<comment type="cofactor">
    <cofactor evidence="2">
        <name>[4Fe-4S] cluster</name>
        <dbReference type="ChEBI" id="CHEBI:49883"/>
    </cofactor>
</comment>
<dbReference type="InterPro" id="IPR011257">
    <property type="entry name" value="DNA_glycosylase"/>
</dbReference>
<name>A0AAV4CVR5_9GAST</name>
<dbReference type="SMART" id="SM00525">
    <property type="entry name" value="FES"/>
    <property type="match status" value="1"/>
</dbReference>
<feature type="non-terminal residue" evidence="15">
    <location>
        <position position="1"/>
    </location>
</feature>
<protein>
    <recommendedName>
        <fullName evidence="5">Adenine DNA glycosylase</fullName>
        <ecNumber evidence="4">3.2.2.31</ecNumber>
    </recommendedName>
</protein>